<evidence type="ECO:0000313" key="2">
    <source>
        <dbReference type="Proteomes" id="UP000254208"/>
    </source>
</evidence>
<accession>A0A379FQF2</accession>
<proteinExistence type="predicted"/>
<reference evidence="1 2" key="1">
    <citation type="submission" date="2018-06" db="EMBL/GenBank/DDBJ databases">
        <authorList>
            <consortium name="Pathogen Informatics"/>
            <person name="Doyle S."/>
        </authorList>
    </citation>
    <scope>NUCLEOTIDE SEQUENCE [LARGE SCALE GENOMIC DNA]</scope>
    <source>
        <strain evidence="1 2">NCTC11801</strain>
    </source>
</reference>
<gene>
    <name evidence="1" type="ORF">NCTC11801_01869</name>
</gene>
<sequence length="44" mass="5441">MAEMKLKSQMDIRVNDRTGKENSERWLGYPYDRRSYPLYKWLQS</sequence>
<dbReference type="AlphaFoldDB" id="A0A379FQF2"/>
<protein>
    <submittedName>
        <fullName evidence="1">Uncharacterized protein</fullName>
    </submittedName>
</protein>
<organism evidence="1 2">
    <name type="scientific">Providencia rettgeri</name>
    <dbReference type="NCBI Taxonomy" id="587"/>
    <lineage>
        <taxon>Bacteria</taxon>
        <taxon>Pseudomonadati</taxon>
        <taxon>Pseudomonadota</taxon>
        <taxon>Gammaproteobacteria</taxon>
        <taxon>Enterobacterales</taxon>
        <taxon>Morganellaceae</taxon>
        <taxon>Providencia</taxon>
    </lineage>
</organism>
<dbReference type="Proteomes" id="UP000254208">
    <property type="component" value="Unassembled WGS sequence"/>
</dbReference>
<evidence type="ECO:0000313" key="1">
    <source>
        <dbReference type="EMBL" id="SUC30926.1"/>
    </source>
</evidence>
<name>A0A379FQF2_PRORE</name>
<dbReference type="EMBL" id="UGTZ01000001">
    <property type="protein sequence ID" value="SUC30926.1"/>
    <property type="molecule type" value="Genomic_DNA"/>
</dbReference>